<dbReference type="PATRIC" id="fig|1073353.3.peg.187"/>
<evidence type="ECO:0000313" key="2">
    <source>
        <dbReference type="EMBL" id="EMG31523.1"/>
    </source>
</evidence>
<evidence type="ECO:0000313" key="3">
    <source>
        <dbReference type="Proteomes" id="UP000011782"/>
    </source>
</evidence>
<dbReference type="EMBL" id="AOTD01000013">
    <property type="protein sequence ID" value="EMG31523.1"/>
    <property type="molecule type" value="Genomic_DNA"/>
</dbReference>
<keyword evidence="1" id="KW-1133">Transmembrane helix</keyword>
<protein>
    <submittedName>
        <fullName evidence="2">Uncharacterized protein</fullName>
    </submittedName>
</protein>
<gene>
    <name evidence="2" type="ORF">H740_00827</name>
</gene>
<sequence length="63" mass="7258">MLNFAYRFAACHISGQSILCFKALPYLLYASTTAFLIWICDKIGRDSMRLNFRSGVKFTLCLR</sequence>
<dbReference type="Proteomes" id="UP000011782">
    <property type="component" value="Unassembled WGS sequence"/>
</dbReference>
<accession>M3JDX3</accession>
<dbReference type="STRING" id="1073353.H740_00827"/>
<comment type="caution">
    <text evidence="2">The sequence shown here is derived from an EMBL/GenBank/DDBJ whole genome shotgun (WGS) entry which is preliminary data.</text>
</comment>
<dbReference type="AlphaFoldDB" id="M3JDX3"/>
<feature type="transmembrane region" description="Helical" evidence="1">
    <location>
        <begin position="23"/>
        <end position="40"/>
    </location>
</feature>
<name>M3JDX3_9BACT</name>
<reference evidence="2 3" key="1">
    <citation type="submission" date="2013-02" db="EMBL/GenBank/DDBJ databases">
        <title>Co-occurrence of anaerobic bacteria in colorectal carcinomas.</title>
        <authorList>
            <person name="Holt R.A."/>
            <person name="Warren R.L."/>
            <person name="Allen-Vercoe E."/>
            <person name="Pleasance S."/>
            <person name="Freeman D.J."/>
            <person name="Watson P."/>
            <person name="Moore R."/>
            <person name="Cochrane K."/>
        </authorList>
    </citation>
    <scope>NUCLEOTIDE SEQUENCE [LARGE SCALE GENOMIC DNA]</scope>
    <source>
        <strain evidence="2 3">CC57C</strain>
    </source>
</reference>
<proteinExistence type="predicted"/>
<evidence type="ECO:0000256" key="1">
    <source>
        <dbReference type="SAM" id="Phobius"/>
    </source>
</evidence>
<organism evidence="2 3">
    <name type="scientific">Campylobacter showae CC57C</name>
    <dbReference type="NCBI Taxonomy" id="1073353"/>
    <lineage>
        <taxon>Bacteria</taxon>
        <taxon>Pseudomonadati</taxon>
        <taxon>Campylobacterota</taxon>
        <taxon>Epsilonproteobacteria</taxon>
        <taxon>Campylobacterales</taxon>
        <taxon>Campylobacteraceae</taxon>
        <taxon>Campylobacter</taxon>
    </lineage>
</organism>
<keyword evidence="1" id="KW-0472">Membrane</keyword>
<keyword evidence="1" id="KW-0812">Transmembrane</keyword>